<name>A0AAE4YDR5_9RHOB</name>
<sequence length="438" mass="45072">MATIISTNVAQSLLMPGDYLLLTQTGSITTAGASAIASPFGGVRMTLAGLVWSDQTAIQTVVVDALSGQSSYTVTTSGQVIGDQVAMRLQGPSVVKNYGQILGEAAVQIWTSDVQDTNVALTNIGRIDGGYAAITALGANTGGFLNVTNRGTISASGWGVLDQTVGMTWVIHNYGRMEGGIWLGGSNDVVGNKGTILGDIYLGEGQDEIDTRGGTMTGLIWLGGGDDFAVLGAAAEFVQGDGGFDLVSYEYSQVRVILNLANGLANRGDAAGDQFAGVEAFAGSDVGADRMTGDAADNRLEGRGGNDTLVGGLGADTLVGGQGLDLLTGNAGADWFVFGTPDGNVDRITDFARGVTPDRIVVQAFDFGIFDLAPGAVAAGAFILRADNQAQQADDRFIFDTTTSTLWADFDGNGAEVAIAVCQVQAGVVLRAADLWLI</sequence>
<evidence type="ECO:0000313" key="2">
    <source>
        <dbReference type="Proteomes" id="UP001193501"/>
    </source>
</evidence>
<dbReference type="SUPFAM" id="SSF51120">
    <property type="entry name" value="beta-Roll"/>
    <property type="match status" value="1"/>
</dbReference>
<reference evidence="1" key="1">
    <citation type="submission" date="2020-01" db="EMBL/GenBank/DDBJ databases">
        <authorList>
            <person name="Chen W.-M."/>
        </authorList>
    </citation>
    <scope>NUCLEOTIDE SEQUENCE</scope>
    <source>
        <strain evidence="1">CYK-10</strain>
    </source>
</reference>
<evidence type="ECO:0000313" key="1">
    <source>
        <dbReference type="EMBL" id="NBZ89453.1"/>
    </source>
</evidence>
<organism evidence="1 2">
    <name type="scientific">Stagnihabitans tardus</name>
    <dbReference type="NCBI Taxonomy" id="2699202"/>
    <lineage>
        <taxon>Bacteria</taxon>
        <taxon>Pseudomonadati</taxon>
        <taxon>Pseudomonadota</taxon>
        <taxon>Alphaproteobacteria</taxon>
        <taxon>Rhodobacterales</taxon>
        <taxon>Paracoccaceae</taxon>
        <taxon>Stagnihabitans</taxon>
    </lineage>
</organism>
<dbReference type="PRINTS" id="PR00313">
    <property type="entry name" value="CABNDNGRPT"/>
</dbReference>
<keyword evidence="2" id="KW-1185">Reference proteome</keyword>
<dbReference type="Gene3D" id="2.150.10.10">
    <property type="entry name" value="Serralysin-like metalloprotease, C-terminal"/>
    <property type="match status" value="1"/>
</dbReference>
<dbReference type="PROSITE" id="PS00330">
    <property type="entry name" value="HEMOLYSIN_CALCIUM"/>
    <property type="match status" value="1"/>
</dbReference>
<protein>
    <recommendedName>
        <fullName evidence="3">Calcium-binding protein</fullName>
    </recommendedName>
</protein>
<dbReference type="GO" id="GO:0005509">
    <property type="term" value="F:calcium ion binding"/>
    <property type="evidence" value="ECO:0007669"/>
    <property type="project" value="InterPro"/>
</dbReference>
<accession>A0AAE4YDR5</accession>
<dbReference type="Proteomes" id="UP001193501">
    <property type="component" value="Unassembled WGS sequence"/>
</dbReference>
<dbReference type="Pfam" id="PF00353">
    <property type="entry name" value="HemolysinCabind"/>
    <property type="match status" value="1"/>
</dbReference>
<proteinExistence type="predicted"/>
<evidence type="ECO:0008006" key="3">
    <source>
        <dbReference type="Google" id="ProtNLM"/>
    </source>
</evidence>
<dbReference type="AlphaFoldDB" id="A0AAE4YDR5"/>
<gene>
    <name evidence="1" type="ORF">GV832_17840</name>
</gene>
<dbReference type="InterPro" id="IPR018511">
    <property type="entry name" value="Hemolysin-typ_Ca-bd_CS"/>
</dbReference>
<comment type="caution">
    <text evidence="1">The sequence shown here is derived from an EMBL/GenBank/DDBJ whole genome shotgun (WGS) entry which is preliminary data.</text>
</comment>
<dbReference type="InterPro" id="IPR001343">
    <property type="entry name" value="Hemolysn_Ca-bd"/>
</dbReference>
<dbReference type="InterPro" id="IPR011049">
    <property type="entry name" value="Serralysin-like_metalloprot_C"/>
</dbReference>
<dbReference type="EMBL" id="JAABNR010000023">
    <property type="protein sequence ID" value="NBZ89453.1"/>
    <property type="molecule type" value="Genomic_DNA"/>
</dbReference>
<dbReference type="RefSeq" id="WP_227754514.1">
    <property type="nucleotide sequence ID" value="NZ_JAABNR010000023.1"/>
</dbReference>